<name>A0ACA9LM13_9GLOM</name>
<protein>
    <submittedName>
        <fullName evidence="1">3059_t:CDS:1</fullName>
    </submittedName>
</protein>
<reference evidence="1" key="1">
    <citation type="submission" date="2021-06" db="EMBL/GenBank/DDBJ databases">
        <authorList>
            <person name="Kallberg Y."/>
            <person name="Tangrot J."/>
            <person name="Rosling A."/>
        </authorList>
    </citation>
    <scope>NUCLEOTIDE SEQUENCE</scope>
    <source>
        <strain evidence="1">AU212A</strain>
    </source>
</reference>
<evidence type="ECO:0000313" key="1">
    <source>
        <dbReference type="EMBL" id="CAG8529807.1"/>
    </source>
</evidence>
<proteinExistence type="predicted"/>
<dbReference type="EMBL" id="CAJVPM010005962">
    <property type="protein sequence ID" value="CAG8529807.1"/>
    <property type="molecule type" value="Genomic_DNA"/>
</dbReference>
<dbReference type="Proteomes" id="UP000789860">
    <property type="component" value="Unassembled WGS sequence"/>
</dbReference>
<keyword evidence="2" id="KW-1185">Reference proteome</keyword>
<sequence>MNASDTIVVDKNTGIDYNELDSDSCETIQDITNINDTDDETFCEDVFPPNYSYMIRRIIKLPPYYTDEGFEIQQFEPALIDQCDTINNNKNGNEDLPIITIAERRIDASNEFSEMEDQAADFDGSSFNNFLKEIESDYKNCGSQLRMAFDNGSMIRVQPESVKRRKANVKQRIANKENDPQEIPKRKARKTNKTRHSLDVQAEIKILMVSKFKYCD</sequence>
<evidence type="ECO:0000313" key="2">
    <source>
        <dbReference type="Proteomes" id="UP000789860"/>
    </source>
</evidence>
<accession>A0ACA9LM13</accession>
<organism evidence="1 2">
    <name type="scientific">Scutellospora calospora</name>
    <dbReference type="NCBI Taxonomy" id="85575"/>
    <lineage>
        <taxon>Eukaryota</taxon>
        <taxon>Fungi</taxon>
        <taxon>Fungi incertae sedis</taxon>
        <taxon>Mucoromycota</taxon>
        <taxon>Glomeromycotina</taxon>
        <taxon>Glomeromycetes</taxon>
        <taxon>Diversisporales</taxon>
        <taxon>Gigasporaceae</taxon>
        <taxon>Scutellospora</taxon>
    </lineage>
</organism>
<gene>
    <name evidence="1" type="ORF">SCALOS_LOCUS4410</name>
</gene>
<comment type="caution">
    <text evidence="1">The sequence shown here is derived from an EMBL/GenBank/DDBJ whole genome shotgun (WGS) entry which is preliminary data.</text>
</comment>